<name>A0A4Q9GWU5_9BURK</name>
<dbReference type="EMBL" id="SIXI01000004">
    <property type="protein sequence ID" value="TBO30063.1"/>
    <property type="molecule type" value="Genomic_DNA"/>
</dbReference>
<gene>
    <name evidence="2" type="ORF">EYS42_10135</name>
</gene>
<dbReference type="AlphaFoldDB" id="A0A4Q9GWU5"/>
<evidence type="ECO:0000313" key="3">
    <source>
        <dbReference type="Proteomes" id="UP000292120"/>
    </source>
</evidence>
<proteinExistence type="predicted"/>
<accession>A0A4Q9GWU5</accession>
<sequence length="170" mass="18345">MSTNAMIRSTLTCLSLATLAFGATGAHAAELVKPAAPAASAVVSAAPELQRSELDALYHHAGMMAINQYCRARGLDQAAGIEKLLQAKLVFMRRMAASPKVPADLRERMPAVIARTETRQVEPEATAPIHKKLKLATDAEIRQECAVVRNTLVDETKVLAVLEEQIFGKQ</sequence>
<feature type="signal peptide" evidence="1">
    <location>
        <begin position="1"/>
        <end position="28"/>
    </location>
</feature>
<evidence type="ECO:0000256" key="1">
    <source>
        <dbReference type="SAM" id="SignalP"/>
    </source>
</evidence>
<feature type="chain" id="PRO_5020594977" evidence="1">
    <location>
        <begin position="29"/>
        <end position="170"/>
    </location>
</feature>
<evidence type="ECO:0000313" key="2">
    <source>
        <dbReference type="EMBL" id="TBO30063.1"/>
    </source>
</evidence>
<keyword evidence="3" id="KW-1185">Reference proteome</keyword>
<protein>
    <submittedName>
        <fullName evidence="2">Uncharacterized protein</fullName>
    </submittedName>
</protein>
<organism evidence="2 3">
    <name type="scientific">Aquabacterium lacunae</name>
    <dbReference type="NCBI Taxonomy" id="2528630"/>
    <lineage>
        <taxon>Bacteria</taxon>
        <taxon>Pseudomonadati</taxon>
        <taxon>Pseudomonadota</taxon>
        <taxon>Betaproteobacteria</taxon>
        <taxon>Burkholderiales</taxon>
        <taxon>Aquabacterium</taxon>
    </lineage>
</organism>
<dbReference type="Proteomes" id="UP000292120">
    <property type="component" value="Unassembled WGS sequence"/>
</dbReference>
<reference evidence="2 3" key="1">
    <citation type="submission" date="2019-02" db="EMBL/GenBank/DDBJ databases">
        <title>Aquabacterium sp. strain KMB7.</title>
        <authorList>
            <person name="Chen W.-M."/>
        </authorList>
    </citation>
    <scope>NUCLEOTIDE SEQUENCE [LARGE SCALE GENOMIC DNA]</scope>
    <source>
        <strain evidence="2 3">KMB7</strain>
    </source>
</reference>
<keyword evidence="1" id="KW-0732">Signal</keyword>
<comment type="caution">
    <text evidence="2">The sequence shown here is derived from an EMBL/GenBank/DDBJ whole genome shotgun (WGS) entry which is preliminary data.</text>
</comment>